<dbReference type="Gene3D" id="3.40.50.300">
    <property type="entry name" value="P-loop containing nucleotide triphosphate hydrolases"/>
    <property type="match status" value="1"/>
</dbReference>
<protein>
    <submittedName>
        <fullName evidence="2">ABC transporter ATP-binding protein</fullName>
    </submittedName>
</protein>
<dbReference type="PANTHER" id="PTHR42855">
    <property type="entry name" value="ABC TRANSPORTER ATP-BINDING SUBUNIT"/>
    <property type="match status" value="1"/>
</dbReference>
<keyword evidence="2" id="KW-0067">ATP-binding</keyword>
<reference evidence="2 3" key="1">
    <citation type="journal article" date="2011" name="PLoS Pathog.">
        <title>Dynamic evolution of pathogenicity revealed by sequencing and comparative genomics of 19 Pseudomonas syringae isolates.</title>
        <authorList>
            <person name="Baltrus D.A."/>
            <person name="Nishimura M.T."/>
            <person name="Romanchuk A."/>
            <person name="Chang J.H."/>
            <person name="Mukhtar M.S."/>
            <person name="Cherkis K."/>
            <person name="Roach J."/>
            <person name="Grant S.R."/>
            <person name="Jones C.D."/>
            <person name="Dangl J.L."/>
        </authorList>
    </citation>
    <scope>NUCLEOTIDE SEQUENCE [LARGE SCALE GENOMIC DNA]</scope>
    <source>
        <strain evidence="2 3">1704B</strain>
    </source>
</reference>
<dbReference type="InterPro" id="IPR003439">
    <property type="entry name" value="ABC_transporter-like_ATP-bd"/>
</dbReference>
<dbReference type="InterPro" id="IPR027417">
    <property type="entry name" value="P-loop_NTPase"/>
</dbReference>
<organism evidence="2 3">
    <name type="scientific">Pseudomonas syringae pv. pisi str. 1704B</name>
    <dbReference type="NCBI Taxonomy" id="629263"/>
    <lineage>
        <taxon>Bacteria</taxon>
        <taxon>Pseudomonadati</taxon>
        <taxon>Pseudomonadota</taxon>
        <taxon>Gammaproteobacteria</taxon>
        <taxon>Pseudomonadales</taxon>
        <taxon>Pseudomonadaceae</taxon>
        <taxon>Pseudomonas</taxon>
        <taxon>Pseudomonas syringae</taxon>
    </lineage>
</organism>
<sequence length="50" mass="5275">MQFGPKPLFENVSVKFGAGNRYGLIGANGCGKSTFMKILGGDLEPSRGQV</sequence>
<dbReference type="Proteomes" id="UP000004986">
    <property type="component" value="Unassembled WGS sequence"/>
</dbReference>
<dbReference type="PANTHER" id="PTHR42855:SF2">
    <property type="entry name" value="DRUG RESISTANCE ABC TRANSPORTER,ATP-BINDING PROTEIN"/>
    <property type="match status" value="1"/>
</dbReference>
<feature type="non-terminal residue" evidence="2">
    <location>
        <position position="50"/>
    </location>
</feature>
<keyword evidence="2" id="KW-0547">Nucleotide-binding</keyword>
<dbReference type="GO" id="GO:0005524">
    <property type="term" value="F:ATP binding"/>
    <property type="evidence" value="ECO:0007669"/>
    <property type="project" value="UniProtKB-KW"/>
</dbReference>
<dbReference type="GO" id="GO:0016887">
    <property type="term" value="F:ATP hydrolysis activity"/>
    <property type="evidence" value="ECO:0007669"/>
    <property type="project" value="InterPro"/>
</dbReference>
<comment type="caution">
    <text evidence="2">The sequence shown here is derived from an EMBL/GenBank/DDBJ whole genome shotgun (WGS) entry which is preliminary data.</text>
</comment>
<dbReference type="AlphaFoldDB" id="F3GBX7"/>
<evidence type="ECO:0000259" key="1">
    <source>
        <dbReference type="Pfam" id="PF00005"/>
    </source>
</evidence>
<proteinExistence type="predicted"/>
<evidence type="ECO:0000313" key="3">
    <source>
        <dbReference type="Proteomes" id="UP000004986"/>
    </source>
</evidence>
<dbReference type="Pfam" id="PF00005">
    <property type="entry name" value="ABC_tran"/>
    <property type="match status" value="1"/>
</dbReference>
<accession>F3GBX7</accession>
<dbReference type="InterPro" id="IPR051309">
    <property type="entry name" value="ABCF_ATPase"/>
</dbReference>
<evidence type="ECO:0000313" key="2">
    <source>
        <dbReference type="EMBL" id="EGH44577.1"/>
    </source>
</evidence>
<gene>
    <name evidence="2" type="ORF">PSYPI_20253</name>
</gene>
<dbReference type="EMBL" id="AEAI01001011">
    <property type="protein sequence ID" value="EGH44577.1"/>
    <property type="molecule type" value="Genomic_DNA"/>
</dbReference>
<name>F3GBX7_PSESJ</name>
<feature type="domain" description="ABC transporter" evidence="1">
    <location>
        <begin position="10"/>
        <end position="50"/>
    </location>
</feature>
<keyword evidence="3" id="KW-1185">Reference proteome</keyword>
<dbReference type="SUPFAM" id="SSF52540">
    <property type="entry name" value="P-loop containing nucleoside triphosphate hydrolases"/>
    <property type="match status" value="1"/>
</dbReference>
<dbReference type="HOGENOM" id="CLU_000604_68_4_6"/>